<sequence>MMDNIYICTDSASNIKNNKVKSTGKIDDVVKENNATTYQGNTPQDDVMDRLLRSEKGMN</sequence>
<organism evidence="1">
    <name type="scientific">Ligilactobacillus agilis</name>
    <dbReference type="NCBI Taxonomy" id="1601"/>
    <lineage>
        <taxon>Bacteria</taxon>
        <taxon>Bacillati</taxon>
        <taxon>Bacillota</taxon>
        <taxon>Bacilli</taxon>
        <taxon>Lactobacillales</taxon>
        <taxon>Lactobacillaceae</taxon>
        <taxon>Ligilactobacillus</taxon>
    </lineage>
</organism>
<dbReference type="Proteomes" id="UP000494160">
    <property type="component" value="Unassembled WGS sequence"/>
</dbReference>
<dbReference type="AlphaFoldDB" id="A0A6F9YFC6"/>
<reference evidence="1" key="1">
    <citation type="submission" date="2019-10" db="EMBL/GenBank/DDBJ databases">
        <title>Lactobacillus agilis SN811 Whole Genome Sequencing Project.</title>
        <authorList>
            <person name="Suzuki S."/>
            <person name="Endo A."/>
            <person name="Maeno S."/>
            <person name="Shiwa Y."/>
            <person name="Matsutani M."/>
            <person name="Kajikawa A."/>
        </authorList>
    </citation>
    <scope>NUCLEOTIDE SEQUENCE</scope>
    <source>
        <strain evidence="1">SN811</strain>
    </source>
</reference>
<dbReference type="EMBL" id="BLAP01000036">
    <property type="protein sequence ID" value="GET12405.1"/>
    <property type="molecule type" value="Genomic_DNA"/>
</dbReference>
<name>A0A6F9YFC6_9LACO</name>
<comment type="caution">
    <text evidence="1">The sequence shown here is derived from an EMBL/GenBank/DDBJ whole genome shotgun (WGS) entry which is preliminary data.</text>
</comment>
<proteinExistence type="predicted"/>
<evidence type="ECO:0000313" key="1">
    <source>
        <dbReference type="EMBL" id="GET12405.1"/>
    </source>
</evidence>
<gene>
    <name evidence="1" type="ORF">SN811_09050</name>
</gene>
<accession>A0A6F9YFC6</accession>
<protein>
    <submittedName>
        <fullName evidence="1">Uncharacterized protein</fullName>
    </submittedName>
</protein>